<name>A0A1W6AIP0_BACMY</name>
<proteinExistence type="predicted"/>
<keyword evidence="1" id="KW-0812">Transmembrane</keyword>
<keyword evidence="1" id="KW-0472">Membrane</keyword>
<dbReference type="EMBL" id="CP020746">
    <property type="protein sequence ID" value="ARJ25717.1"/>
    <property type="molecule type" value="Genomic_DNA"/>
</dbReference>
<dbReference type="AlphaFoldDB" id="A0A1W6AIP0"/>
<protein>
    <submittedName>
        <fullName evidence="2">Uncharacterized protein</fullName>
    </submittedName>
</protein>
<gene>
    <name evidence="2" type="ORF">B7492_32270</name>
</gene>
<evidence type="ECO:0000256" key="1">
    <source>
        <dbReference type="SAM" id="Phobius"/>
    </source>
</evidence>
<geneLocation type="plasmid" evidence="2 3">
    <name>unnamed3</name>
</geneLocation>
<evidence type="ECO:0000313" key="3">
    <source>
        <dbReference type="Proteomes" id="UP000192932"/>
    </source>
</evidence>
<sequence>MKEHPFILVIIVLGLFLVSLGGYYYRENFTTDSVIQGITETVRASAVSNMDNSSRIQSGELYLSKDDFEKDFKKRIGSNKLVKISNNAKYRFDYLDNKNGSVKAIKTIIQDGENTYQATYKVSVATS</sequence>
<feature type="transmembrane region" description="Helical" evidence="1">
    <location>
        <begin position="6"/>
        <end position="25"/>
    </location>
</feature>
<accession>A0A1W6AIP0</accession>
<dbReference type="Proteomes" id="UP000192932">
    <property type="component" value="Plasmid unnamed3"/>
</dbReference>
<reference evidence="2 3" key="1">
    <citation type="submission" date="2017-04" db="EMBL/GenBank/DDBJ databases">
        <title>The Characteristic of a Fine Plant Growth-Promoting Rhizobacteria Bacillus mycoides Gnyt1 and its Whole Genome Sequencing Analysis.</title>
        <authorList>
            <person name="Li J.H."/>
            <person name="Yao T."/>
        </authorList>
    </citation>
    <scope>NUCLEOTIDE SEQUENCE [LARGE SCALE GENOMIC DNA]</scope>
    <source>
        <strain evidence="2 3">Gnyt1</strain>
        <plasmid evidence="3">Plasmid unnamed3</plasmid>
    </source>
</reference>
<keyword evidence="2" id="KW-0614">Plasmid</keyword>
<organism evidence="2 3">
    <name type="scientific">Bacillus mycoides</name>
    <dbReference type="NCBI Taxonomy" id="1405"/>
    <lineage>
        <taxon>Bacteria</taxon>
        <taxon>Bacillati</taxon>
        <taxon>Bacillota</taxon>
        <taxon>Bacilli</taxon>
        <taxon>Bacillales</taxon>
        <taxon>Bacillaceae</taxon>
        <taxon>Bacillus</taxon>
        <taxon>Bacillus cereus group</taxon>
    </lineage>
</organism>
<dbReference type="RefSeq" id="WP_085313438.1">
    <property type="nucleotide sequence ID" value="NZ_CP020746.1"/>
</dbReference>
<evidence type="ECO:0000313" key="2">
    <source>
        <dbReference type="EMBL" id="ARJ25717.1"/>
    </source>
</evidence>
<keyword evidence="1" id="KW-1133">Transmembrane helix</keyword>